<keyword evidence="3 10" id="KW-0813">Transport</keyword>
<reference evidence="11 12" key="1">
    <citation type="submission" date="2018-12" db="EMBL/GenBank/DDBJ databases">
        <authorList>
            <consortium name="Pathogen Informatics"/>
        </authorList>
    </citation>
    <scope>NUCLEOTIDE SEQUENCE [LARGE SCALE GENOMIC DNA]</scope>
    <source>
        <strain evidence="11 12">NCTC13098</strain>
    </source>
</reference>
<dbReference type="Proteomes" id="UP000274346">
    <property type="component" value="Chromosome"/>
</dbReference>
<dbReference type="CDD" id="cd00400">
    <property type="entry name" value="Voltage_gated_ClC"/>
    <property type="match status" value="1"/>
</dbReference>
<name>A0A3P8ITQ3_RAOTE</name>
<dbReference type="Gene3D" id="1.10.3080.10">
    <property type="entry name" value="Clc chloride channel"/>
    <property type="match status" value="1"/>
</dbReference>
<keyword evidence="8 10" id="KW-0472">Membrane</keyword>
<dbReference type="Pfam" id="PF00654">
    <property type="entry name" value="Voltage_CLC"/>
    <property type="match status" value="1"/>
</dbReference>
<organism evidence="11 12">
    <name type="scientific">Raoultella terrigena</name>
    <name type="common">Klebsiella terrigena</name>
    <dbReference type="NCBI Taxonomy" id="577"/>
    <lineage>
        <taxon>Bacteria</taxon>
        <taxon>Pseudomonadati</taxon>
        <taxon>Pseudomonadota</taxon>
        <taxon>Gammaproteobacteria</taxon>
        <taxon>Enterobacterales</taxon>
        <taxon>Enterobacteriaceae</taxon>
        <taxon>Klebsiella/Raoultella group</taxon>
        <taxon>Raoultella</taxon>
    </lineage>
</organism>
<dbReference type="PANTHER" id="PTHR43427">
    <property type="entry name" value="CHLORIDE CHANNEL PROTEIN CLC-E"/>
    <property type="match status" value="1"/>
</dbReference>
<keyword evidence="6 10" id="KW-1133">Transmembrane helix</keyword>
<dbReference type="PRINTS" id="PR00762">
    <property type="entry name" value="CLCHANNEL"/>
</dbReference>
<evidence type="ECO:0000256" key="7">
    <source>
        <dbReference type="ARBA" id="ARBA00023065"/>
    </source>
</evidence>
<feature type="transmembrane region" description="Helical" evidence="10">
    <location>
        <begin position="190"/>
        <end position="208"/>
    </location>
</feature>
<feature type="transmembrane region" description="Helical" evidence="10">
    <location>
        <begin position="383"/>
        <end position="400"/>
    </location>
</feature>
<keyword evidence="9 10" id="KW-0407">Ion channel</keyword>
<gene>
    <name evidence="11" type="ORF">NCTC13098_01878</name>
</gene>
<dbReference type="EMBL" id="LR131271">
    <property type="protein sequence ID" value="VDR25549.1"/>
    <property type="molecule type" value="Genomic_DNA"/>
</dbReference>
<dbReference type="InterPro" id="IPR050368">
    <property type="entry name" value="ClC-type_chloride_channel"/>
</dbReference>
<feature type="transmembrane region" description="Helical" evidence="10">
    <location>
        <begin position="325"/>
        <end position="343"/>
    </location>
</feature>
<proteinExistence type="inferred from homology"/>
<dbReference type="NCBIfam" id="NF002971">
    <property type="entry name" value="PRK03655.1"/>
    <property type="match status" value="1"/>
</dbReference>
<dbReference type="PANTHER" id="PTHR43427:SF9">
    <property type="entry name" value="ION-TRANSPORT PROTEIN YFEO-RELATED"/>
    <property type="match status" value="1"/>
</dbReference>
<protein>
    <recommendedName>
        <fullName evidence="10">Putative ion-transport protein NCTC13098_01878</fullName>
    </recommendedName>
</protein>
<evidence type="ECO:0000256" key="9">
    <source>
        <dbReference type="ARBA" id="ARBA00023303"/>
    </source>
</evidence>
<evidence type="ECO:0000256" key="2">
    <source>
        <dbReference type="ARBA" id="ARBA00009476"/>
    </source>
</evidence>
<keyword evidence="7 10" id="KW-0406">Ion transport</keyword>
<dbReference type="InterPro" id="IPR022969">
    <property type="entry name" value="Chloride_channel_YfeO"/>
</dbReference>
<evidence type="ECO:0000256" key="1">
    <source>
        <dbReference type="ARBA" id="ARBA00004651"/>
    </source>
</evidence>
<evidence type="ECO:0000256" key="6">
    <source>
        <dbReference type="ARBA" id="ARBA00022989"/>
    </source>
</evidence>
<feature type="transmembrane region" description="Helical" evidence="10">
    <location>
        <begin position="220"/>
        <end position="242"/>
    </location>
</feature>
<keyword evidence="5 10" id="KW-0812">Transmembrane</keyword>
<comment type="subcellular location">
    <subcellularLocation>
        <location evidence="1 10">Cell membrane</location>
        <topology evidence="1 10">Multi-pass membrane protein</topology>
    </subcellularLocation>
</comment>
<dbReference type="KEGG" id="rtg:NCTC13098_01878"/>
<comment type="similarity">
    <text evidence="2 10">Belongs to the chloride channel (TC 2.A.49) family.</text>
</comment>
<sequence>MLHPRARTMLLLSIPAVIIGIASSLVLIVTMKVASVLQNILWSVLPLSLGLNAGGHLWTIAILTLTGIAVGLVIRFSPGHAGPDPAAESLVGAPVSTSALPGLIAALILGLAGGVSLGPEHPIMVVNIALAVAIGSRLFPRVSSLDWTILAASGTIGALFGTPVAAALIFSQTLNGSNDVPLWDRLFAPLLAAAAGALTTSLFFNPHFSLPIPHYPQMRLVDIFSGAVVTLIAIAVGMVAVWCLPRLHALMHRLKNPVLTLGIGGLLLGILGTIGGHITLFKGLDEMQQMAFSQTLTGGDFMLIALVKLAALVLAAASGFRGGRIFPAVFVGVALGLMLHAHVDAVPAAITVSCAILGMTLVVTRDGWLSLFMAAVVVPDTTLLPLLCMVMLPAWLLLAGKPLMMIKRRPD</sequence>
<feature type="transmembrane region" description="Helical" evidence="10">
    <location>
        <begin position="301"/>
        <end position="319"/>
    </location>
</feature>
<dbReference type="AlphaFoldDB" id="A0A3P8ITQ3"/>
<dbReference type="GO" id="GO:0015108">
    <property type="term" value="F:chloride transmembrane transporter activity"/>
    <property type="evidence" value="ECO:0007669"/>
    <property type="project" value="InterPro"/>
</dbReference>
<evidence type="ECO:0000256" key="8">
    <source>
        <dbReference type="ARBA" id="ARBA00023136"/>
    </source>
</evidence>
<feature type="transmembrane region" description="Helical" evidence="10">
    <location>
        <begin position="262"/>
        <end position="281"/>
    </location>
</feature>
<feature type="transmembrane region" description="Helical" evidence="10">
    <location>
        <begin position="90"/>
        <end position="115"/>
    </location>
</feature>
<feature type="transmembrane region" description="Helical" evidence="10">
    <location>
        <begin position="12"/>
        <end position="37"/>
    </location>
</feature>
<evidence type="ECO:0000256" key="10">
    <source>
        <dbReference type="HAMAP-Rule" id="MF_01115"/>
    </source>
</evidence>
<feature type="transmembrane region" description="Helical" evidence="10">
    <location>
        <begin position="147"/>
        <end position="170"/>
    </location>
</feature>
<dbReference type="SUPFAM" id="SSF81340">
    <property type="entry name" value="Clc chloride channel"/>
    <property type="match status" value="1"/>
</dbReference>
<evidence type="ECO:0000256" key="5">
    <source>
        <dbReference type="ARBA" id="ARBA00022692"/>
    </source>
</evidence>
<dbReference type="GO" id="GO:0005216">
    <property type="term" value="F:monoatomic ion channel activity"/>
    <property type="evidence" value="ECO:0007669"/>
    <property type="project" value="UniProtKB-UniRule"/>
</dbReference>
<dbReference type="GO" id="GO:0005886">
    <property type="term" value="C:plasma membrane"/>
    <property type="evidence" value="ECO:0007669"/>
    <property type="project" value="UniProtKB-SubCell"/>
</dbReference>
<keyword evidence="4 10" id="KW-1003">Cell membrane</keyword>
<dbReference type="HAMAP" id="MF_01115">
    <property type="entry name" value="CLC_YfeO"/>
    <property type="match status" value="1"/>
</dbReference>
<evidence type="ECO:0000313" key="11">
    <source>
        <dbReference type="EMBL" id="VDR25549.1"/>
    </source>
</evidence>
<accession>A0A3P8ITQ3</accession>
<dbReference type="InterPro" id="IPR014743">
    <property type="entry name" value="Cl-channel_core"/>
</dbReference>
<dbReference type="InterPro" id="IPR001807">
    <property type="entry name" value="ClC"/>
</dbReference>
<evidence type="ECO:0000256" key="3">
    <source>
        <dbReference type="ARBA" id="ARBA00022448"/>
    </source>
</evidence>
<evidence type="ECO:0000256" key="4">
    <source>
        <dbReference type="ARBA" id="ARBA00022475"/>
    </source>
</evidence>
<evidence type="ECO:0000313" key="12">
    <source>
        <dbReference type="Proteomes" id="UP000274346"/>
    </source>
</evidence>
<feature type="transmembrane region" description="Helical" evidence="10">
    <location>
        <begin position="57"/>
        <end position="78"/>
    </location>
</feature>